<evidence type="ECO:0008006" key="4">
    <source>
        <dbReference type="Google" id="ProtNLM"/>
    </source>
</evidence>
<keyword evidence="3" id="KW-1185">Reference proteome</keyword>
<organism evidence="2 3">
    <name type="scientific">Saitozyma podzolica</name>
    <dbReference type="NCBI Taxonomy" id="1890683"/>
    <lineage>
        <taxon>Eukaryota</taxon>
        <taxon>Fungi</taxon>
        <taxon>Dikarya</taxon>
        <taxon>Basidiomycota</taxon>
        <taxon>Agaricomycotina</taxon>
        <taxon>Tremellomycetes</taxon>
        <taxon>Tremellales</taxon>
        <taxon>Trimorphomycetaceae</taxon>
        <taxon>Saitozyma</taxon>
    </lineage>
</organism>
<comment type="caution">
    <text evidence="2">The sequence shown here is derived from an EMBL/GenBank/DDBJ whole genome shotgun (WGS) entry which is preliminary data.</text>
</comment>
<dbReference type="AlphaFoldDB" id="A0A427YQK4"/>
<proteinExistence type="predicted"/>
<gene>
    <name evidence="2" type="ORF">EHS25_007750</name>
</gene>
<dbReference type="Proteomes" id="UP000279259">
    <property type="component" value="Unassembled WGS sequence"/>
</dbReference>
<keyword evidence="1" id="KW-0732">Signal</keyword>
<feature type="signal peptide" evidence="1">
    <location>
        <begin position="1"/>
        <end position="22"/>
    </location>
</feature>
<evidence type="ECO:0000313" key="3">
    <source>
        <dbReference type="Proteomes" id="UP000279259"/>
    </source>
</evidence>
<dbReference type="EMBL" id="RSCD01000004">
    <property type="protein sequence ID" value="RSH93394.1"/>
    <property type="molecule type" value="Genomic_DNA"/>
</dbReference>
<reference evidence="2 3" key="1">
    <citation type="submission" date="2018-11" db="EMBL/GenBank/DDBJ databases">
        <title>Genome sequence of Saitozyma podzolica DSM 27192.</title>
        <authorList>
            <person name="Aliyu H."/>
            <person name="Gorte O."/>
            <person name="Ochsenreither K."/>
        </authorList>
    </citation>
    <scope>NUCLEOTIDE SEQUENCE [LARGE SCALE GENOMIC DNA]</scope>
    <source>
        <strain evidence="2 3">DSM 27192</strain>
    </source>
</reference>
<evidence type="ECO:0000313" key="2">
    <source>
        <dbReference type="EMBL" id="RSH93394.1"/>
    </source>
</evidence>
<protein>
    <recommendedName>
        <fullName evidence="4">Hydrophobin</fullName>
    </recommendedName>
</protein>
<feature type="chain" id="PRO_5019075398" description="Hydrophobin" evidence="1">
    <location>
        <begin position="23"/>
        <end position="155"/>
    </location>
</feature>
<name>A0A427YQK4_9TREE</name>
<accession>A0A427YQK4</accession>
<evidence type="ECO:0000256" key="1">
    <source>
        <dbReference type="SAM" id="SignalP"/>
    </source>
</evidence>
<sequence length="155" mass="16365">MRITLLTLVLLSAFQASIQIVANPIPDALPEALPGALIPDSTDARDIVEIIGDLVPTVTTNAERLAAGLPLQRPDRLFDATRVKRQLPSNVPFSCNQAFATCCGTVAMGDTSGSMCSSNEEFSGPAWSVLSFVLPSLFGSESPAFQPQPSFASVL</sequence>